<feature type="binding site" evidence="10">
    <location>
        <position position="57"/>
    </location>
    <ligand>
        <name>Mg(2+)</name>
        <dbReference type="ChEBI" id="CHEBI:18420"/>
        <label>1</label>
    </ligand>
</feature>
<comment type="similarity">
    <text evidence="2 10">Belongs to the RNase H family.</text>
</comment>
<organism evidence="13 14">
    <name type="scientific">Pseudoglutamicibacter cumminsii</name>
    <dbReference type="NCBI Taxonomy" id="156979"/>
    <lineage>
        <taxon>Bacteria</taxon>
        <taxon>Bacillati</taxon>
        <taxon>Actinomycetota</taxon>
        <taxon>Actinomycetes</taxon>
        <taxon>Micrococcales</taxon>
        <taxon>Micrococcaceae</taxon>
        <taxon>Pseudoglutamicibacter</taxon>
    </lineage>
</organism>
<evidence type="ECO:0000256" key="6">
    <source>
        <dbReference type="ARBA" id="ARBA00022723"/>
    </source>
</evidence>
<dbReference type="RefSeq" id="WP_109304253.1">
    <property type="nucleotide sequence ID" value="NZ_QFWG01000014.1"/>
</dbReference>
<feature type="binding site" evidence="10">
    <location>
        <position position="144"/>
    </location>
    <ligand>
        <name>Mg(2+)</name>
        <dbReference type="ChEBI" id="CHEBI:18420"/>
        <label>2</label>
    </ligand>
</feature>
<keyword evidence="14" id="KW-1185">Reference proteome</keyword>
<name>A0ABX5L4L5_9MICC</name>
<keyword evidence="10" id="KW-0963">Cytoplasm</keyword>
<evidence type="ECO:0000256" key="3">
    <source>
        <dbReference type="ARBA" id="ARBA00011245"/>
    </source>
</evidence>
<dbReference type="InterPro" id="IPR022892">
    <property type="entry name" value="RNaseHI"/>
</dbReference>
<dbReference type="PROSITE" id="PS50879">
    <property type="entry name" value="RNASE_H_1"/>
    <property type="match status" value="1"/>
</dbReference>
<dbReference type="Pfam" id="PF00075">
    <property type="entry name" value="RNase_H"/>
    <property type="match status" value="1"/>
</dbReference>
<keyword evidence="8 10" id="KW-0378">Hydrolase</keyword>
<evidence type="ECO:0000313" key="14">
    <source>
        <dbReference type="Proteomes" id="UP000245514"/>
    </source>
</evidence>
<dbReference type="PANTHER" id="PTHR10642">
    <property type="entry name" value="RIBONUCLEASE H1"/>
    <property type="match status" value="1"/>
</dbReference>
<evidence type="ECO:0000256" key="8">
    <source>
        <dbReference type="ARBA" id="ARBA00022801"/>
    </source>
</evidence>
<dbReference type="InterPro" id="IPR036397">
    <property type="entry name" value="RNaseH_sf"/>
</dbReference>
<keyword evidence="6 10" id="KW-0479">Metal-binding</keyword>
<evidence type="ECO:0000256" key="1">
    <source>
        <dbReference type="ARBA" id="ARBA00000077"/>
    </source>
</evidence>
<evidence type="ECO:0000256" key="4">
    <source>
        <dbReference type="ARBA" id="ARBA00012180"/>
    </source>
</evidence>
<evidence type="ECO:0000256" key="11">
    <source>
        <dbReference type="SAM" id="MobiDB-lite"/>
    </source>
</evidence>
<evidence type="ECO:0000256" key="7">
    <source>
        <dbReference type="ARBA" id="ARBA00022759"/>
    </source>
</evidence>
<dbReference type="HAMAP" id="MF_00042">
    <property type="entry name" value="RNase_H"/>
    <property type="match status" value="1"/>
</dbReference>
<feature type="domain" description="RNase H type-1" evidence="12">
    <location>
        <begin position="13"/>
        <end position="152"/>
    </location>
</feature>
<comment type="function">
    <text evidence="10">Endonuclease that specifically degrades the RNA of RNA-DNA hybrids.</text>
</comment>
<evidence type="ECO:0000259" key="12">
    <source>
        <dbReference type="PROSITE" id="PS50879"/>
    </source>
</evidence>
<proteinExistence type="inferred from homology"/>
<dbReference type="SUPFAM" id="SSF53098">
    <property type="entry name" value="Ribonuclease H-like"/>
    <property type="match status" value="1"/>
</dbReference>
<comment type="catalytic activity">
    <reaction evidence="1 10">
        <text>Endonucleolytic cleavage to 5'-phosphomonoester.</text>
        <dbReference type="EC" id="3.1.26.4"/>
    </reaction>
</comment>
<comment type="subcellular location">
    <subcellularLocation>
        <location evidence="10">Cytoplasm</location>
    </subcellularLocation>
</comment>
<protein>
    <recommendedName>
        <fullName evidence="4 10">Ribonuclease H</fullName>
        <shortName evidence="10">RNase H</shortName>
        <ecNumber evidence="4 10">3.1.26.4</ecNumber>
    </recommendedName>
</protein>
<evidence type="ECO:0000256" key="10">
    <source>
        <dbReference type="HAMAP-Rule" id="MF_00042"/>
    </source>
</evidence>
<feature type="binding site" evidence="10">
    <location>
        <position position="22"/>
    </location>
    <ligand>
        <name>Mg(2+)</name>
        <dbReference type="ChEBI" id="CHEBI:18420"/>
        <label>1</label>
    </ligand>
</feature>
<evidence type="ECO:0000256" key="5">
    <source>
        <dbReference type="ARBA" id="ARBA00022722"/>
    </source>
</evidence>
<accession>A0ABX5L4L5</accession>
<dbReference type="SUPFAM" id="SSF54427">
    <property type="entry name" value="NTF2-like"/>
    <property type="match status" value="1"/>
</dbReference>
<comment type="caution">
    <text evidence="13">The sequence shown here is derived from an EMBL/GenBank/DDBJ whole genome shotgun (WGS) entry which is preliminary data.</text>
</comment>
<feature type="binding site" evidence="10">
    <location>
        <position position="80"/>
    </location>
    <ligand>
        <name>Mg(2+)</name>
        <dbReference type="ChEBI" id="CHEBI:18420"/>
        <label>1</label>
    </ligand>
</feature>
<keyword evidence="7 10" id="KW-0255">Endonuclease</keyword>
<dbReference type="InterPro" id="IPR032710">
    <property type="entry name" value="NTF2-like_dom_sf"/>
</dbReference>
<dbReference type="InterPro" id="IPR012337">
    <property type="entry name" value="RNaseH-like_sf"/>
</dbReference>
<reference evidence="13 14" key="1">
    <citation type="submission" date="2018-05" db="EMBL/GenBank/DDBJ databases">
        <title>Draft Genome Sequence of Arthrobacter cumminsii IME1328, Isolated from a Patient Who Suffered from Foot Ulcers in China.</title>
        <authorList>
            <person name="Li M."/>
            <person name="Jiang Z."/>
            <person name="Sun Q."/>
            <person name="Tong Y."/>
        </authorList>
    </citation>
    <scope>NUCLEOTIDE SEQUENCE [LARGE SCALE GENOMIC DNA]</scope>
    <source>
        <strain evidence="13 14">IME1328</strain>
    </source>
</reference>
<dbReference type="InterPro" id="IPR002156">
    <property type="entry name" value="RNaseH_domain"/>
</dbReference>
<gene>
    <name evidence="10" type="primary">rnhA</name>
    <name evidence="13" type="ORF">CAY35_08845</name>
</gene>
<sequence>MSSARKPTETASDAPTIVAAADGSALGNPGPAGWAWYIDDNQWAAGGWPNGTNNQGELQAVLELLQATEGAGAPLKILCDSQYVINSLTKWRFGWKKRGWKKADGKPVLNAELMKALDAALAGRDVEFEWVRGHTGHELNEAADDRARACAQAYKDGEAPDEGPGFSGAAPASTSPRASMPPRASDSVQEPALGEREGFDIGATESQNAREHDVRELLAAAEADLLDSIDQDDEPTLRYLLTDDFRGVSANGTLHGIDGLRGQEPIENLEMITTERVSGDVAYVAYRAHRASTADAVVLSWWRLTGQPGQQRWQCFFRQETAHINV</sequence>
<evidence type="ECO:0000313" key="13">
    <source>
        <dbReference type="EMBL" id="PWI27159.1"/>
    </source>
</evidence>
<keyword evidence="9 10" id="KW-0460">Magnesium</keyword>
<dbReference type="CDD" id="cd09278">
    <property type="entry name" value="RNase_HI_prokaryote_like"/>
    <property type="match status" value="1"/>
</dbReference>
<dbReference type="PANTHER" id="PTHR10642:SF26">
    <property type="entry name" value="RIBONUCLEASE H1"/>
    <property type="match status" value="1"/>
</dbReference>
<dbReference type="Proteomes" id="UP000245514">
    <property type="component" value="Unassembled WGS sequence"/>
</dbReference>
<dbReference type="EMBL" id="QFWG01000014">
    <property type="protein sequence ID" value="PWI27159.1"/>
    <property type="molecule type" value="Genomic_DNA"/>
</dbReference>
<comment type="subunit">
    <text evidence="3 10">Monomer.</text>
</comment>
<feature type="binding site" evidence="10">
    <location>
        <position position="22"/>
    </location>
    <ligand>
        <name>Mg(2+)</name>
        <dbReference type="ChEBI" id="CHEBI:18420"/>
        <label>2</label>
    </ligand>
</feature>
<comment type="cofactor">
    <cofactor evidence="10">
        <name>Mg(2+)</name>
        <dbReference type="ChEBI" id="CHEBI:18420"/>
    </cofactor>
    <text evidence="10">Binds 1 Mg(2+) ion per subunit. May bind a second metal ion at a regulatory site, or after substrate binding.</text>
</comment>
<keyword evidence="5 10" id="KW-0540">Nuclease</keyword>
<evidence type="ECO:0000256" key="9">
    <source>
        <dbReference type="ARBA" id="ARBA00022842"/>
    </source>
</evidence>
<evidence type="ECO:0000256" key="2">
    <source>
        <dbReference type="ARBA" id="ARBA00005300"/>
    </source>
</evidence>
<dbReference type="InterPro" id="IPR050092">
    <property type="entry name" value="RNase_H"/>
</dbReference>
<dbReference type="Gene3D" id="3.30.420.10">
    <property type="entry name" value="Ribonuclease H-like superfamily/Ribonuclease H"/>
    <property type="match status" value="1"/>
</dbReference>
<feature type="region of interest" description="Disordered" evidence="11">
    <location>
        <begin position="155"/>
        <end position="194"/>
    </location>
</feature>
<dbReference type="EC" id="3.1.26.4" evidence="4 10"/>